<dbReference type="AlphaFoldDB" id="A0A4W2D8W3"/>
<proteinExistence type="predicted"/>
<reference evidence="3 4" key="1">
    <citation type="submission" date="2018-11" db="EMBL/GenBank/DDBJ databases">
        <title>Haplotype-resolved cattle genomes.</title>
        <authorList>
            <person name="Low W.Y."/>
            <person name="Tearle R."/>
            <person name="Bickhart D.M."/>
            <person name="Rosen B.D."/>
            <person name="Koren S."/>
            <person name="Rhie A."/>
            <person name="Hiendleder S."/>
            <person name="Phillippy A.M."/>
            <person name="Smith T.P.L."/>
            <person name="Williams J.L."/>
        </authorList>
    </citation>
    <scope>NUCLEOTIDE SEQUENCE [LARGE SCALE GENOMIC DNA]</scope>
</reference>
<dbReference type="InterPro" id="IPR043502">
    <property type="entry name" value="DNA/RNA_pol_sf"/>
</dbReference>
<dbReference type="EC" id="2.7.7.49" evidence="1"/>
<accession>A0A4W2D8W3</accession>
<evidence type="ECO:0000259" key="2">
    <source>
        <dbReference type="PROSITE" id="PS50878"/>
    </source>
</evidence>
<dbReference type="Pfam" id="PF00078">
    <property type="entry name" value="RVT_1"/>
    <property type="match status" value="1"/>
</dbReference>
<dbReference type="OMA" id="WEDGIRI"/>
<feature type="domain" description="Reverse transcriptase" evidence="2">
    <location>
        <begin position="1"/>
        <end position="302"/>
    </location>
</feature>
<dbReference type="PANTHER" id="PTHR47027:SF8">
    <property type="entry name" value="RIBONUCLEASE H"/>
    <property type="match status" value="1"/>
</dbReference>
<dbReference type="PROSITE" id="PS50878">
    <property type="entry name" value="RT_POL"/>
    <property type="match status" value="1"/>
</dbReference>
<sequence length="489" mass="55522">MVSVCLPSDALLQYLPSYLGFSYLGHGVSLHGCSSKAQPLLLILDEGYLLTSALSDLQHGIAPLGPPVPAQPRLLGHGVVTPWQTFCTVILRSLLPREWRGFRKGRGTRDQIANICWIMEKAREFQKSIYFCFIDYAKAFDCVDHNKLWKILKEMGIPDHLICLSRNLYAGQEATVRTGRGTTDWFQIGGVRQGCILSPCLFNLYAEYIMRNAGLKETQAGIKIAGRNLNNLRYADDTTLMAESEEELKSLLMKVKVESEKVGLKLNIQKTNIMASGPITSWEIDGETVETVSDFIFLGSKITTDGDCCHEIKRRLLLGRKVMTNLDSIFKSRDITLATKVRLVKAMVFPVVMYGCESWTVKKAERRRIDVFELWCWRRLLRVPWTARRSNQSILKELSPGISLKGMMLKLKLQYSGHLMQRVDSLEKTLMLGGIGGKRRRGRQRMRWLDGITDSMDVSLRELWELVMDREAWRAAIHGVAKSQSRLSD</sequence>
<dbReference type="Ensembl" id="ENSBIXT00000037553.1">
    <property type="protein sequence ID" value="ENSBIXP00000022433.1"/>
    <property type="gene ID" value="ENSBIXG00000004988.1"/>
</dbReference>
<protein>
    <recommendedName>
        <fullName evidence="1">RNA-directed DNA polymerase</fullName>
        <ecNumber evidence="1">2.7.7.49</ecNumber>
    </recommendedName>
</protein>
<dbReference type="SUPFAM" id="SSF56672">
    <property type="entry name" value="DNA/RNA polymerases"/>
    <property type="match status" value="1"/>
</dbReference>
<name>A0A4W2D8W3_BOBOX</name>
<evidence type="ECO:0000256" key="1">
    <source>
        <dbReference type="ARBA" id="ARBA00012493"/>
    </source>
</evidence>
<organism evidence="3 4">
    <name type="scientific">Bos indicus x Bos taurus</name>
    <name type="common">Hybrid cattle</name>
    <dbReference type="NCBI Taxonomy" id="30522"/>
    <lineage>
        <taxon>Eukaryota</taxon>
        <taxon>Metazoa</taxon>
        <taxon>Chordata</taxon>
        <taxon>Craniata</taxon>
        <taxon>Vertebrata</taxon>
        <taxon>Euteleostomi</taxon>
        <taxon>Mammalia</taxon>
        <taxon>Eutheria</taxon>
        <taxon>Laurasiatheria</taxon>
        <taxon>Artiodactyla</taxon>
        <taxon>Ruminantia</taxon>
        <taxon>Pecora</taxon>
        <taxon>Bovidae</taxon>
        <taxon>Bovinae</taxon>
        <taxon>Bos</taxon>
    </lineage>
</organism>
<dbReference type="GO" id="GO:0003964">
    <property type="term" value="F:RNA-directed DNA polymerase activity"/>
    <property type="evidence" value="ECO:0007669"/>
    <property type="project" value="UniProtKB-EC"/>
</dbReference>
<reference evidence="3" key="3">
    <citation type="submission" date="2025-09" db="UniProtKB">
        <authorList>
            <consortium name="Ensembl"/>
        </authorList>
    </citation>
    <scope>IDENTIFICATION</scope>
</reference>
<evidence type="ECO:0000313" key="3">
    <source>
        <dbReference type="Ensembl" id="ENSBIXP00000022433.1"/>
    </source>
</evidence>
<dbReference type="InterPro" id="IPR000477">
    <property type="entry name" value="RT_dom"/>
</dbReference>
<dbReference type="Proteomes" id="UP000314981">
    <property type="component" value="Chromosome 4"/>
</dbReference>
<reference evidence="3" key="2">
    <citation type="submission" date="2025-08" db="UniProtKB">
        <authorList>
            <consortium name="Ensembl"/>
        </authorList>
    </citation>
    <scope>IDENTIFICATION</scope>
</reference>
<evidence type="ECO:0000313" key="4">
    <source>
        <dbReference type="Proteomes" id="UP000314981"/>
    </source>
</evidence>
<dbReference type="CDD" id="cd01650">
    <property type="entry name" value="RT_nLTR_like"/>
    <property type="match status" value="1"/>
</dbReference>
<dbReference type="PANTHER" id="PTHR47027">
    <property type="entry name" value="REVERSE TRANSCRIPTASE DOMAIN-CONTAINING PROTEIN"/>
    <property type="match status" value="1"/>
</dbReference>
<keyword evidence="4" id="KW-1185">Reference proteome</keyword>